<gene>
    <name evidence="7" type="ORF">CA606_02830</name>
</gene>
<feature type="signal peptide" evidence="5">
    <location>
        <begin position="1"/>
        <end position="29"/>
    </location>
</feature>
<evidence type="ECO:0000256" key="1">
    <source>
        <dbReference type="ARBA" id="ARBA00022617"/>
    </source>
</evidence>
<feature type="domain" description="Cytochrome c" evidence="6">
    <location>
        <begin position="34"/>
        <end position="115"/>
    </location>
</feature>
<reference evidence="8" key="1">
    <citation type="submission" date="2017-09" db="EMBL/GenBank/DDBJ databases">
        <title>Genome evolution observed in wild isolates of Caulobacter crescentus.</title>
        <authorList>
            <person name="Ely B."/>
            <person name="Wilson K."/>
            <person name="Scott D."/>
        </authorList>
    </citation>
    <scope>NUCLEOTIDE SEQUENCE [LARGE SCALE GENOMIC DNA]</scope>
    <source>
        <strain evidence="8">CB13b1a</strain>
    </source>
</reference>
<keyword evidence="5" id="KW-0732">Signal</keyword>
<sequence>MEGRPMRIEIQRSVVVVAALLAMATASQAAPDQDPIARGKVIVTRNCAACHAVGTTGDSPNPTAPRFRQLQDRYDVEALAEGLAEGLTVGHGPMPEWTFPPDDVTAIVAYLKSIQARTGAETVPPSKSRP</sequence>
<feature type="chain" id="PRO_5012900059" evidence="5">
    <location>
        <begin position="30"/>
        <end position="130"/>
    </location>
</feature>
<evidence type="ECO:0000259" key="6">
    <source>
        <dbReference type="PROSITE" id="PS51007"/>
    </source>
</evidence>
<dbReference type="Pfam" id="PF00034">
    <property type="entry name" value="Cytochrom_C"/>
    <property type="match status" value="1"/>
</dbReference>
<evidence type="ECO:0000256" key="4">
    <source>
        <dbReference type="PROSITE-ProRule" id="PRU00433"/>
    </source>
</evidence>
<dbReference type="Gene3D" id="1.10.760.10">
    <property type="entry name" value="Cytochrome c-like domain"/>
    <property type="match status" value="1"/>
</dbReference>
<dbReference type="GO" id="GO:0009055">
    <property type="term" value="F:electron transfer activity"/>
    <property type="evidence" value="ECO:0007669"/>
    <property type="project" value="InterPro"/>
</dbReference>
<protein>
    <submittedName>
        <fullName evidence="7">Cytochrome c-family protein</fullName>
    </submittedName>
</protein>
<organism evidence="7 8">
    <name type="scientific">Caulobacter vibrioides</name>
    <name type="common">Caulobacter crescentus</name>
    <dbReference type="NCBI Taxonomy" id="155892"/>
    <lineage>
        <taxon>Bacteria</taxon>
        <taxon>Pseudomonadati</taxon>
        <taxon>Pseudomonadota</taxon>
        <taxon>Alphaproteobacteria</taxon>
        <taxon>Caulobacterales</taxon>
        <taxon>Caulobacteraceae</taxon>
        <taxon>Caulobacter</taxon>
    </lineage>
</organism>
<dbReference type="EMBL" id="CP023315">
    <property type="protein sequence ID" value="ATC31368.1"/>
    <property type="molecule type" value="Genomic_DNA"/>
</dbReference>
<name>A0A290MH85_CAUVI</name>
<dbReference type="PROSITE" id="PS51007">
    <property type="entry name" value="CYTC"/>
    <property type="match status" value="1"/>
</dbReference>
<dbReference type="RefSeq" id="WP_096050829.1">
    <property type="nucleotide sequence ID" value="NZ_CP023315.3"/>
</dbReference>
<evidence type="ECO:0000256" key="3">
    <source>
        <dbReference type="ARBA" id="ARBA00023004"/>
    </source>
</evidence>
<dbReference type="GO" id="GO:0020037">
    <property type="term" value="F:heme binding"/>
    <property type="evidence" value="ECO:0007669"/>
    <property type="project" value="InterPro"/>
</dbReference>
<keyword evidence="3 4" id="KW-0408">Iron</keyword>
<keyword evidence="2 4" id="KW-0479">Metal-binding</keyword>
<evidence type="ECO:0000256" key="5">
    <source>
        <dbReference type="SAM" id="SignalP"/>
    </source>
</evidence>
<dbReference type="InterPro" id="IPR036909">
    <property type="entry name" value="Cyt_c-like_dom_sf"/>
</dbReference>
<dbReference type="AlphaFoldDB" id="A0A290MH85"/>
<dbReference type="SUPFAM" id="SSF46626">
    <property type="entry name" value="Cytochrome c"/>
    <property type="match status" value="1"/>
</dbReference>
<evidence type="ECO:0000256" key="2">
    <source>
        <dbReference type="ARBA" id="ARBA00022723"/>
    </source>
</evidence>
<keyword evidence="1 4" id="KW-0349">Heme</keyword>
<dbReference type="Proteomes" id="UP000217311">
    <property type="component" value="Chromosome"/>
</dbReference>
<dbReference type="GO" id="GO:0046872">
    <property type="term" value="F:metal ion binding"/>
    <property type="evidence" value="ECO:0007669"/>
    <property type="project" value="UniProtKB-KW"/>
</dbReference>
<dbReference type="InterPro" id="IPR009056">
    <property type="entry name" value="Cyt_c-like_dom"/>
</dbReference>
<accession>A0A290MH85</accession>
<evidence type="ECO:0000313" key="7">
    <source>
        <dbReference type="EMBL" id="ATC31368.1"/>
    </source>
</evidence>
<proteinExistence type="predicted"/>
<evidence type="ECO:0000313" key="8">
    <source>
        <dbReference type="Proteomes" id="UP000217311"/>
    </source>
</evidence>